<proteinExistence type="predicted"/>
<feature type="region of interest" description="Disordered" evidence="1">
    <location>
        <begin position="282"/>
        <end position="321"/>
    </location>
</feature>
<reference evidence="3" key="2">
    <citation type="submission" date="2024-04" db="EMBL/GenBank/DDBJ databases">
        <authorList>
            <person name="Chen Y."/>
            <person name="Shah S."/>
            <person name="Dougan E. K."/>
            <person name="Thang M."/>
            <person name="Chan C."/>
        </authorList>
    </citation>
    <scope>NUCLEOTIDE SEQUENCE [LARGE SCALE GENOMIC DNA]</scope>
</reference>
<feature type="compositionally biased region" description="Basic and acidic residues" evidence="1">
    <location>
        <begin position="400"/>
        <end position="410"/>
    </location>
</feature>
<organism evidence="2">
    <name type="scientific">Cladocopium goreaui</name>
    <dbReference type="NCBI Taxonomy" id="2562237"/>
    <lineage>
        <taxon>Eukaryota</taxon>
        <taxon>Sar</taxon>
        <taxon>Alveolata</taxon>
        <taxon>Dinophyceae</taxon>
        <taxon>Suessiales</taxon>
        <taxon>Symbiodiniaceae</taxon>
        <taxon>Cladocopium</taxon>
    </lineage>
</organism>
<gene>
    <name evidence="2" type="ORF">C1SCF055_LOCUS9141</name>
</gene>
<feature type="region of interest" description="Disordered" evidence="1">
    <location>
        <begin position="424"/>
        <end position="499"/>
    </location>
</feature>
<evidence type="ECO:0000313" key="5">
    <source>
        <dbReference type="Proteomes" id="UP001152797"/>
    </source>
</evidence>
<reference evidence="2" key="1">
    <citation type="submission" date="2022-10" db="EMBL/GenBank/DDBJ databases">
        <authorList>
            <person name="Chen Y."/>
            <person name="Dougan E. K."/>
            <person name="Chan C."/>
            <person name="Rhodes N."/>
            <person name="Thang M."/>
        </authorList>
    </citation>
    <scope>NUCLEOTIDE SEQUENCE</scope>
</reference>
<accession>A0A9P1BY55</accession>
<feature type="compositionally biased region" description="Polar residues" evidence="1">
    <location>
        <begin position="312"/>
        <end position="321"/>
    </location>
</feature>
<name>A0A9P1BY55_9DINO</name>
<keyword evidence="5" id="KW-1185">Reference proteome</keyword>
<dbReference type="OrthoDB" id="444525at2759"/>
<protein>
    <submittedName>
        <fullName evidence="4">Superoxide dismutase [Fe]</fullName>
    </submittedName>
</protein>
<comment type="caution">
    <text evidence="2">The sequence shown here is derived from an EMBL/GenBank/DDBJ whole genome shotgun (WGS) entry which is preliminary data.</text>
</comment>
<evidence type="ECO:0000256" key="1">
    <source>
        <dbReference type="SAM" id="MobiDB-lite"/>
    </source>
</evidence>
<evidence type="ECO:0000313" key="3">
    <source>
        <dbReference type="EMBL" id="CAL1134717.1"/>
    </source>
</evidence>
<evidence type="ECO:0000313" key="4">
    <source>
        <dbReference type="EMBL" id="CAL4768654.1"/>
    </source>
</evidence>
<dbReference type="Proteomes" id="UP001152797">
    <property type="component" value="Unassembled WGS sequence"/>
</dbReference>
<evidence type="ECO:0000313" key="2">
    <source>
        <dbReference type="EMBL" id="CAI3981342.1"/>
    </source>
</evidence>
<feature type="region of interest" description="Disordered" evidence="1">
    <location>
        <begin position="400"/>
        <end position="419"/>
    </location>
</feature>
<sequence length="771" mass="85256">MAWKSSLKAAGFGIDLYGFPDMLAAVRTHHGDPSIRRLSEEVERHLRFQPGDLFGSKAGALKQTSSAAEAAAVSEVDVQVTVTHPTDRDSVVVTVPGSANMKHVKEALAAKLGRPEITRNGRMVIESQNGDLLPVPDGQRLGGKRQVLMVGISLSAPAASFANAVPTPAGPEPKSTRDRPLNLGEAKELLKAFREIASSKEFQRTLGNIHKQGPDSVQKMQPMFIGQSFNRTLAMYDFPLTNEGYQDMARGISKHSWNVHVKAQAHEVERLLRMPPGSFFGIPGEAGQEPEYPPLEQDEPKARPKMQPKVQPKTQPSASSRSRFIEVVAKHAVDNSEVRVELPQNATFYDCKQAISKLLGRDEILRKGRLVQKKGGVYSAFKDDDPLGETRQVLVLGADLRTEEDSHDEAMPPVHPYAEMKRPPQHIATEPPGRPQPYAVKSRPQEELNVPPPRVSDFRDGMETPQTASQPVPARFEPQTRAEPKPKVVAKPKPPPPPPEEYEIRIKHAVEAGEVPLKIWTNWTFGAVRDALSKKLKRDDIQKKARFVFKAGTGTAPWIAFKDHEIVGWNPDGSRRNELMLLGVELEPEREGPLSLELTQRLLEEFEKACGQEETQVALQKLLDRGGVALQLGLTQLMGQASQRAAEQLQLGHWKLQRLMDAVKASPAHGSDRSIQELSSRVEKTLRLEPGKLFGLRQASTSSTASAIKGLLGRSQDWMYRVRVVTCAAAVFLCRKRCAVGKSMIYMSFLLDESIVCGIDFSNTLQGHTCF</sequence>
<dbReference type="EMBL" id="CAMXCT020000624">
    <property type="protein sequence ID" value="CAL1134717.1"/>
    <property type="molecule type" value="Genomic_DNA"/>
</dbReference>
<dbReference type="AlphaFoldDB" id="A0A9P1BY55"/>
<dbReference type="EMBL" id="CAMXCT010000624">
    <property type="protein sequence ID" value="CAI3981342.1"/>
    <property type="molecule type" value="Genomic_DNA"/>
</dbReference>
<dbReference type="EMBL" id="CAMXCT030000624">
    <property type="protein sequence ID" value="CAL4768654.1"/>
    <property type="molecule type" value="Genomic_DNA"/>
</dbReference>